<sequence length="205" mass="22394">GKNMVEIAKKGNFYCAKCPIGCGGVTETESPYGKIIGSIPEYETISMLGANCYIDDMFAVMKANEMCNRFGLDTISTGSVIAFAMEAYEKGYFNNLESNIEIEWGDANIVLKLIKMIAFREKIGDLLAEGVRIASEKLGNNSKEFAIHCKGLELPAHDPRTFSSLALGYATGNRGGCHLQALSHVIERSFTIPDLGLNDVLDKYS</sequence>
<dbReference type="GO" id="GO:0051536">
    <property type="term" value="F:iron-sulfur cluster binding"/>
    <property type="evidence" value="ECO:0007669"/>
    <property type="project" value="InterPro"/>
</dbReference>
<gene>
    <name evidence="2" type="ORF">S01H4_27401</name>
</gene>
<dbReference type="InterPro" id="IPR036021">
    <property type="entry name" value="Tungsten_al_ferr_oxy-like_C"/>
</dbReference>
<dbReference type="GO" id="GO:0016625">
    <property type="term" value="F:oxidoreductase activity, acting on the aldehyde or oxo group of donors, iron-sulfur protein as acceptor"/>
    <property type="evidence" value="ECO:0007669"/>
    <property type="project" value="InterPro"/>
</dbReference>
<dbReference type="InterPro" id="IPR001203">
    <property type="entry name" value="OxRdtase_Ald_Fedxn_C"/>
</dbReference>
<proteinExistence type="predicted"/>
<dbReference type="InterPro" id="IPR051919">
    <property type="entry name" value="W-dependent_AOR"/>
</dbReference>
<dbReference type="PANTHER" id="PTHR30038:SF0">
    <property type="entry name" value="TUNGSTEN-CONTAINING ALDEHYDE FERREDOXIN OXIDOREDUCTASE"/>
    <property type="match status" value="1"/>
</dbReference>
<name>X1B5N1_9ZZZZ</name>
<dbReference type="EMBL" id="BART01013388">
    <property type="protein sequence ID" value="GAG76612.1"/>
    <property type="molecule type" value="Genomic_DNA"/>
</dbReference>
<dbReference type="Gene3D" id="1.10.569.10">
    <property type="entry name" value="Aldehyde Ferredoxin Oxidoreductase Protein, subunit A, domain 2"/>
    <property type="match status" value="1"/>
</dbReference>
<feature type="domain" description="Aldehyde ferredoxin oxidoreductase C-terminal" evidence="1">
    <location>
        <begin position="3"/>
        <end position="187"/>
    </location>
</feature>
<evidence type="ECO:0000259" key="1">
    <source>
        <dbReference type="Pfam" id="PF01314"/>
    </source>
</evidence>
<protein>
    <recommendedName>
        <fullName evidence="1">Aldehyde ferredoxin oxidoreductase C-terminal domain-containing protein</fullName>
    </recommendedName>
</protein>
<evidence type="ECO:0000313" key="2">
    <source>
        <dbReference type="EMBL" id="GAG76612.1"/>
    </source>
</evidence>
<dbReference type="AlphaFoldDB" id="X1B5N1"/>
<dbReference type="PANTHER" id="PTHR30038">
    <property type="entry name" value="ALDEHYDE FERREDOXIN OXIDOREDUCTASE"/>
    <property type="match status" value="1"/>
</dbReference>
<comment type="caution">
    <text evidence="2">The sequence shown here is derived from an EMBL/GenBank/DDBJ whole genome shotgun (WGS) entry which is preliminary data.</text>
</comment>
<dbReference type="SUPFAM" id="SSF48310">
    <property type="entry name" value="Aldehyde ferredoxin oxidoreductase, C-terminal domains"/>
    <property type="match status" value="1"/>
</dbReference>
<accession>X1B5N1</accession>
<dbReference type="Pfam" id="PF01314">
    <property type="entry name" value="AFOR_C"/>
    <property type="match status" value="1"/>
</dbReference>
<dbReference type="GO" id="GO:0009055">
    <property type="term" value="F:electron transfer activity"/>
    <property type="evidence" value="ECO:0007669"/>
    <property type="project" value="InterPro"/>
</dbReference>
<organism evidence="2">
    <name type="scientific">marine sediment metagenome</name>
    <dbReference type="NCBI Taxonomy" id="412755"/>
    <lineage>
        <taxon>unclassified sequences</taxon>
        <taxon>metagenomes</taxon>
        <taxon>ecological metagenomes</taxon>
    </lineage>
</organism>
<dbReference type="InterPro" id="IPR013984">
    <property type="entry name" value="Ald_Fedxn_OxRdtase_dom2"/>
</dbReference>
<reference evidence="2" key="1">
    <citation type="journal article" date="2014" name="Front. Microbiol.">
        <title>High frequency of phylogenetically diverse reductive dehalogenase-homologous genes in deep subseafloor sedimentary metagenomes.</title>
        <authorList>
            <person name="Kawai M."/>
            <person name="Futagami T."/>
            <person name="Toyoda A."/>
            <person name="Takaki Y."/>
            <person name="Nishi S."/>
            <person name="Hori S."/>
            <person name="Arai W."/>
            <person name="Tsubouchi T."/>
            <person name="Morono Y."/>
            <person name="Uchiyama I."/>
            <person name="Ito T."/>
            <person name="Fujiyama A."/>
            <person name="Inagaki F."/>
            <person name="Takami H."/>
        </authorList>
    </citation>
    <scope>NUCLEOTIDE SEQUENCE</scope>
    <source>
        <strain evidence="2">Expedition CK06-06</strain>
    </source>
</reference>
<feature type="non-terminal residue" evidence="2">
    <location>
        <position position="1"/>
    </location>
</feature>